<keyword evidence="5" id="KW-0560">Oxidoreductase</keyword>
<keyword evidence="6" id="KW-0472">Membrane</keyword>
<evidence type="ECO:0000256" key="5">
    <source>
        <dbReference type="ARBA" id="ARBA00023002"/>
    </source>
</evidence>
<comment type="cofactor">
    <cofactor evidence="1">
        <name>FAD</name>
        <dbReference type="ChEBI" id="CHEBI:57692"/>
    </cofactor>
</comment>
<evidence type="ECO:0000256" key="2">
    <source>
        <dbReference type="ARBA" id="ARBA00007330"/>
    </source>
</evidence>
<evidence type="ECO:0000256" key="4">
    <source>
        <dbReference type="ARBA" id="ARBA00022827"/>
    </source>
</evidence>
<comment type="caution">
    <text evidence="9">The sequence shown here is derived from an EMBL/GenBank/DDBJ whole genome shotgun (WGS) entry which is preliminary data.</text>
</comment>
<accession>A0YEM1</accession>
<dbReference type="eggNOG" id="COG0578">
    <property type="taxonomic scope" value="Bacteria"/>
</dbReference>
<gene>
    <name evidence="9" type="ORF">GP2143_02999</name>
</gene>
<evidence type="ECO:0000256" key="6">
    <source>
        <dbReference type="SAM" id="Phobius"/>
    </source>
</evidence>
<dbReference type="AlphaFoldDB" id="A0YEM1"/>
<organism evidence="9 10">
    <name type="scientific">marine gamma proteobacterium HTCC2143</name>
    <dbReference type="NCBI Taxonomy" id="247633"/>
    <lineage>
        <taxon>Bacteria</taxon>
        <taxon>Pseudomonadati</taxon>
        <taxon>Pseudomonadota</taxon>
        <taxon>Gammaproteobacteria</taxon>
        <taxon>Cellvibrionales</taxon>
        <taxon>Spongiibacteraceae</taxon>
        <taxon>BD1-7 clade</taxon>
    </lineage>
</organism>
<feature type="domain" description="FAD dependent oxidoreductase" evidence="7">
    <location>
        <begin position="17"/>
        <end position="340"/>
    </location>
</feature>
<dbReference type="InterPro" id="IPR036188">
    <property type="entry name" value="FAD/NAD-bd_sf"/>
</dbReference>
<comment type="similarity">
    <text evidence="2">Belongs to the FAD-dependent glycerol-3-phosphate dehydrogenase family.</text>
</comment>
<keyword evidence="10" id="KW-1185">Reference proteome</keyword>
<keyword evidence="3" id="KW-0285">Flavoprotein</keyword>
<evidence type="ECO:0000259" key="8">
    <source>
        <dbReference type="Pfam" id="PF16901"/>
    </source>
</evidence>
<keyword evidence="6" id="KW-1133">Transmembrane helix</keyword>
<dbReference type="PRINTS" id="PR01001">
    <property type="entry name" value="FADG3PDH"/>
</dbReference>
<dbReference type="Proteomes" id="UP000004931">
    <property type="component" value="Unassembled WGS sequence"/>
</dbReference>
<dbReference type="STRING" id="247633.GP2143_02999"/>
<evidence type="ECO:0000313" key="9">
    <source>
        <dbReference type="EMBL" id="EAW30857.1"/>
    </source>
</evidence>
<dbReference type="OrthoDB" id="9766796at2"/>
<dbReference type="SUPFAM" id="SSF51905">
    <property type="entry name" value="FAD/NAD(P)-binding domain"/>
    <property type="match status" value="1"/>
</dbReference>
<dbReference type="PANTHER" id="PTHR11985:SF15">
    <property type="entry name" value="GLYCEROL-3-PHOSPHATE DEHYDROGENASE, MITOCHONDRIAL"/>
    <property type="match status" value="1"/>
</dbReference>
<reference evidence="9 10" key="1">
    <citation type="journal article" date="2010" name="J. Bacteriol.">
        <title>Genome sequence of the oligotrophic marine Gammaproteobacterium HTCC2143, isolated from the Oregon Coast.</title>
        <authorList>
            <person name="Oh H.M."/>
            <person name="Kang I."/>
            <person name="Ferriera S."/>
            <person name="Giovannoni S.J."/>
            <person name="Cho J.C."/>
        </authorList>
    </citation>
    <scope>NUCLEOTIDE SEQUENCE [LARGE SCALE GENOMIC DNA]</scope>
    <source>
        <strain evidence="9 10">HTCC2143</strain>
    </source>
</reference>
<keyword evidence="6" id="KW-0812">Transmembrane</keyword>
<dbReference type="InterPro" id="IPR000447">
    <property type="entry name" value="G3P_DH_FAD-dep"/>
</dbReference>
<dbReference type="InterPro" id="IPR031656">
    <property type="entry name" value="DAO_C"/>
</dbReference>
<dbReference type="InterPro" id="IPR038299">
    <property type="entry name" value="DAO_C_sf"/>
</dbReference>
<dbReference type="EMBL" id="AAVT01000006">
    <property type="protein sequence ID" value="EAW30857.1"/>
    <property type="molecule type" value="Genomic_DNA"/>
</dbReference>
<proteinExistence type="inferred from homology"/>
<evidence type="ECO:0000256" key="3">
    <source>
        <dbReference type="ARBA" id="ARBA00022630"/>
    </source>
</evidence>
<dbReference type="Gene3D" id="1.10.8.870">
    <property type="entry name" value="Alpha-glycerophosphate oxidase, cap domain"/>
    <property type="match status" value="1"/>
</dbReference>
<dbReference type="Gene3D" id="3.50.50.60">
    <property type="entry name" value="FAD/NAD(P)-binding domain"/>
    <property type="match status" value="1"/>
</dbReference>
<feature type="transmembrane region" description="Helical" evidence="6">
    <location>
        <begin position="107"/>
        <end position="124"/>
    </location>
</feature>
<dbReference type="GO" id="GO:0046168">
    <property type="term" value="P:glycerol-3-phosphate catabolic process"/>
    <property type="evidence" value="ECO:0007669"/>
    <property type="project" value="TreeGrafter"/>
</dbReference>
<name>A0YEM1_9GAMM</name>
<protein>
    <submittedName>
        <fullName evidence="9">Putative oxygen-dependent membrane associated glycerol-3-phosphate dehydrogenase</fullName>
    </submittedName>
</protein>
<feature type="transmembrane region" description="Helical" evidence="6">
    <location>
        <begin position="16"/>
        <end position="36"/>
    </location>
</feature>
<dbReference type="Gene3D" id="3.30.9.10">
    <property type="entry name" value="D-Amino Acid Oxidase, subunit A, domain 2"/>
    <property type="match status" value="1"/>
</dbReference>
<dbReference type="PANTHER" id="PTHR11985">
    <property type="entry name" value="GLYCEROL-3-PHOSPHATE DEHYDROGENASE"/>
    <property type="match status" value="1"/>
</dbReference>
<evidence type="ECO:0000259" key="7">
    <source>
        <dbReference type="Pfam" id="PF01266"/>
    </source>
</evidence>
<feature type="domain" description="Alpha-glycerophosphate oxidase C-terminal" evidence="8">
    <location>
        <begin position="432"/>
        <end position="498"/>
    </location>
</feature>
<dbReference type="Pfam" id="PF01266">
    <property type="entry name" value="DAO"/>
    <property type="match status" value="1"/>
</dbReference>
<sequence length="536" mass="59930">MELRTSNLDSLNKNNFDVLIIGGGINGAVAFAALAAKGVKVALIDKGDFAGMTSSNSSNLAWGGIKYLESYELLLVSRLCESRNELMRSFPSTVREIRFFTTIQKGFRFPAFFVFLGTILYWIIGRFFTQPPRYIPTSSVKTMEPVINTENTASGFEYSDCFLHDNDARFVFNFVRSGLDQGGTAANYVEAHHSRRENGRWCTQATDTISGNSFDIHSKIMINACGPYVDHYNQINNQQTQYKHLFSKGIHLIVDRITDSEKVLTFFASDGRLFFVIPMGPKTCVGTTDTPVESPVVSVTKEDRDFVLENINRLLNLPKPLTAADVISERCGVRPLAVDSSDKKASADWVKLSRKHEIATNKDDKHISIFGGKLTDCLNVGEEVAGLVANLGVDLAASDSKWYGEASAKHKETFLQQARKIDLDAMTDPSSSEPLTVRLWRRYGIHCMTLLEQIQHDPKQAELLIENAEYIRCEVALASQLEMITKLEDFLRRRSKIEQVLKIEDILSAPGLRDACELLFGDDADAKLEEYVASRS</sequence>
<keyword evidence="4" id="KW-0274">FAD</keyword>
<evidence type="ECO:0000256" key="1">
    <source>
        <dbReference type="ARBA" id="ARBA00001974"/>
    </source>
</evidence>
<dbReference type="GO" id="GO:0004368">
    <property type="term" value="F:glycerol-3-phosphate dehydrogenase (quinone) activity"/>
    <property type="evidence" value="ECO:0007669"/>
    <property type="project" value="InterPro"/>
</dbReference>
<dbReference type="InterPro" id="IPR006076">
    <property type="entry name" value="FAD-dep_OxRdtase"/>
</dbReference>
<evidence type="ECO:0000313" key="10">
    <source>
        <dbReference type="Proteomes" id="UP000004931"/>
    </source>
</evidence>
<dbReference type="Pfam" id="PF16901">
    <property type="entry name" value="DAO_C"/>
    <property type="match status" value="1"/>
</dbReference>